<reference evidence="2" key="1">
    <citation type="journal article" date="2015" name="PLoS Genet.">
        <title>The dynamic genome and transcriptome of the human fungal pathogen Blastomyces and close relative Emmonsia.</title>
        <authorList>
            <person name="Munoz J.F."/>
            <person name="Gauthier G.M."/>
            <person name="Desjardins C.A."/>
            <person name="Gallo J.E."/>
            <person name="Holder J."/>
            <person name="Sullivan T.D."/>
            <person name="Marty A.J."/>
            <person name="Carmen J.C."/>
            <person name="Chen Z."/>
            <person name="Ding L."/>
            <person name="Gujja S."/>
            <person name="Magrini V."/>
            <person name="Misas E."/>
            <person name="Mitreva M."/>
            <person name="Priest M."/>
            <person name="Saif S."/>
            <person name="Whiston E.A."/>
            <person name="Young S."/>
            <person name="Zeng Q."/>
            <person name="Goldman W.E."/>
            <person name="Mardis E.R."/>
            <person name="Taylor J.W."/>
            <person name="McEwen J.G."/>
            <person name="Clay O.K."/>
            <person name="Klein B.S."/>
            <person name="Cuomo C.A."/>
        </authorList>
    </citation>
    <scope>NUCLEOTIDE SEQUENCE [LARGE SCALE GENOMIC DNA]</scope>
    <source>
        <strain evidence="2">SLH14081</strain>
    </source>
</reference>
<organism evidence="1 2">
    <name type="scientific">Blastomyces gilchristii (strain SLH14081)</name>
    <name type="common">Blastomyces dermatitidis</name>
    <dbReference type="NCBI Taxonomy" id="559298"/>
    <lineage>
        <taxon>Eukaryota</taxon>
        <taxon>Fungi</taxon>
        <taxon>Dikarya</taxon>
        <taxon>Ascomycota</taxon>
        <taxon>Pezizomycotina</taxon>
        <taxon>Eurotiomycetes</taxon>
        <taxon>Eurotiomycetidae</taxon>
        <taxon>Onygenales</taxon>
        <taxon>Ajellomycetaceae</taxon>
        <taxon>Blastomyces</taxon>
    </lineage>
</organism>
<dbReference type="VEuPathDB" id="FungiDB:BDBG_17275"/>
<dbReference type="OrthoDB" id="3250044at2759"/>
<dbReference type="EMBL" id="GG657458">
    <property type="protein sequence ID" value="OAT09827.1"/>
    <property type="molecule type" value="Genomic_DNA"/>
</dbReference>
<dbReference type="KEGG" id="bgh:BDBG_17275"/>
<name>A0A179URY5_BLAGS</name>
<protein>
    <submittedName>
        <fullName evidence="1">Uncharacterized protein</fullName>
    </submittedName>
</protein>
<gene>
    <name evidence="1" type="ORF">BDBG_17275</name>
</gene>
<accession>A0A179URY5</accession>
<dbReference type="Proteomes" id="UP000002038">
    <property type="component" value="Unassembled WGS sequence"/>
</dbReference>
<dbReference type="AlphaFoldDB" id="A0A179URY5"/>
<dbReference type="GeneID" id="42529046"/>
<keyword evidence="2" id="KW-1185">Reference proteome</keyword>
<sequence>MLCKLASRQSETKFPLDGYDITKVPDETLIELFNTAPLLHDKLTTLFRTVERPRVSDTVPLFCFDKLILTHQDIALQNFILDLKSETFKDEVAIVPNYIRIDMGNGLSEDEL</sequence>
<evidence type="ECO:0000313" key="1">
    <source>
        <dbReference type="EMBL" id="OAT09827.1"/>
    </source>
</evidence>
<evidence type="ECO:0000313" key="2">
    <source>
        <dbReference type="Proteomes" id="UP000002038"/>
    </source>
</evidence>
<dbReference type="RefSeq" id="XP_031579029.1">
    <property type="nucleotide sequence ID" value="XM_031725032.1"/>
</dbReference>
<proteinExistence type="predicted"/>